<keyword evidence="5" id="KW-1185">Reference proteome</keyword>
<feature type="region of interest" description="Disordered" evidence="1">
    <location>
        <begin position="262"/>
        <end position="319"/>
    </location>
</feature>
<evidence type="ECO:0000313" key="5">
    <source>
        <dbReference type="Proteomes" id="UP000008810"/>
    </source>
</evidence>
<dbReference type="AlphaFoldDB" id="A0A2K2CFY0"/>
<evidence type="ECO:0000259" key="2">
    <source>
        <dbReference type="Pfam" id="PF15249"/>
    </source>
</evidence>
<evidence type="ECO:0000313" key="3">
    <source>
        <dbReference type="EMBL" id="PNT60934.1"/>
    </source>
</evidence>
<dbReference type="OrthoDB" id="2556847at2759"/>
<organism evidence="3">
    <name type="scientific">Brachypodium distachyon</name>
    <name type="common">Purple false brome</name>
    <name type="synonym">Trachynia distachya</name>
    <dbReference type="NCBI Taxonomy" id="15368"/>
    <lineage>
        <taxon>Eukaryota</taxon>
        <taxon>Viridiplantae</taxon>
        <taxon>Streptophyta</taxon>
        <taxon>Embryophyta</taxon>
        <taxon>Tracheophyta</taxon>
        <taxon>Spermatophyta</taxon>
        <taxon>Magnoliopsida</taxon>
        <taxon>Liliopsida</taxon>
        <taxon>Poales</taxon>
        <taxon>Poaceae</taxon>
        <taxon>BOP clade</taxon>
        <taxon>Pooideae</taxon>
        <taxon>Stipodae</taxon>
        <taxon>Brachypodieae</taxon>
        <taxon>Brachypodium</taxon>
    </lineage>
</organism>
<dbReference type="PANTHER" id="PTHR15572">
    <property type="entry name" value="GLIOMA TUMOR SUPPRESSOR CANDIDATE REGION GENE 1"/>
    <property type="match status" value="1"/>
</dbReference>
<accession>A0A2K2CFY0</accession>
<feature type="domain" description="GLTSCR protein conserved" evidence="2">
    <location>
        <begin position="56"/>
        <end position="165"/>
    </location>
</feature>
<dbReference type="InParanoid" id="A0A2K2CFY0"/>
<feature type="compositionally biased region" description="Pro residues" evidence="1">
    <location>
        <begin position="1"/>
        <end position="15"/>
    </location>
</feature>
<dbReference type="Pfam" id="PF15249">
    <property type="entry name" value="GLTSCR1"/>
    <property type="match status" value="1"/>
</dbReference>
<dbReference type="InterPro" id="IPR052438">
    <property type="entry name" value="Chromatin_remod/trans_coact"/>
</dbReference>
<name>A0A2K2CFY0_BRADI</name>
<feature type="compositionally biased region" description="Low complexity" evidence="1">
    <location>
        <begin position="262"/>
        <end position="279"/>
    </location>
</feature>
<dbReference type="EnsemblPlants" id="PNT60934">
    <property type="protein sequence ID" value="PNT60934"/>
    <property type="gene ID" value="BRADI_5g08366v3"/>
</dbReference>
<evidence type="ECO:0000313" key="4">
    <source>
        <dbReference type="EnsemblPlants" id="PNT60934"/>
    </source>
</evidence>
<protein>
    <recommendedName>
        <fullName evidence="2">GLTSCR protein conserved domain-containing protein</fullName>
    </recommendedName>
</protein>
<feature type="region of interest" description="Disordered" evidence="1">
    <location>
        <begin position="1"/>
        <end position="25"/>
    </location>
</feature>
<dbReference type="STRING" id="15368.A0A2K2CFY0"/>
<sequence length="319" mass="33807">MQPPQTPQKLPPRAPSPQGFVGGAAFSPMQGIGASEASAAAAAVRARAAEQMAYEDAWKASNPDFKTPFASVEDAVSRLLPYHVFADYEEDDDVCEGDTEKSSDEKWDQQVIEAMSSQISEFEKQVLAFNVMAGKRADGTMCSEEKLLLDLMLQNDERRMTEHLRAALIAQHEKQQEEEAARAAAARLALVQAQAGGSGPWTLVQQPTASAWQQALAAAALGPGVAQMPPQQQLDAAAAANMWMMMQQQLAPAVWPTFVAARGEGSSSSSGQAGVPGVWQGQGQGQGQGQAAVGQATSGAPAAGMAQTWWASDAQHREQ</sequence>
<dbReference type="Proteomes" id="UP000008810">
    <property type="component" value="Chromosome 5"/>
</dbReference>
<dbReference type="Gramene" id="PNT60934">
    <property type="protein sequence ID" value="PNT60934"/>
    <property type="gene ID" value="BRADI_5g08366v3"/>
</dbReference>
<reference evidence="3" key="2">
    <citation type="submission" date="2017-06" db="EMBL/GenBank/DDBJ databases">
        <title>WGS assembly of Brachypodium distachyon.</title>
        <authorList>
            <consortium name="The International Brachypodium Initiative"/>
            <person name="Lucas S."/>
            <person name="Harmon-Smith M."/>
            <person name="Lail K."/>
            <person name="Tice H."/>
            <person name="Grimwood J."/>
            <person name="Bruce D."/>
            <person name="Barry K."/>
            <person name="Shu S."/>
            <person name="Lindquist E."/>
            <person name="Wang M."/>
            <person name="Pitluck S."/>
            <person name="Vogel J.P."/>
            <person name="Garvin D.F."/>
            <person name="Mockler T.C."/>
            <person name="Schmutz J."/>
            <person name="Rokhsar D."/>
            <person name="Bevan M.W."/>
        </authorList>
    </citation>
    <scope>NUCLEOTIDE SEQUENCE</scope>
    <source>
        <strain evidence="3">Bd21</strain>
    </source>
</reference>
<gene>
    <name evidence="3" type="ORF">BRADI_5g08366v3</name>
</gene>
<dbReference type="InterPro" id="IPR015671">
    <property type="entry name" value="GSCR1_dom"/>
</dbReference>
<dbReference type="EMBL" id="CM000884">
    <property type="protein sequence ID" value="PNT60934.1"/>
    <property type="molecule type" value="Genomic_DNA"/>
</dbReference>
<evidence type="ECO:0000256" key="1">
    <source>
        <dbReference type="SAM" id="MobiDB-lite"/>
    </source>
</evidence>
<dbReference type="PANTHER" id="PTHR15572:SF0">
    <property type="entry name" value="GLUTAMINE-RICH PROTEIN-RELATED"/>
    <property type="match status" value="1"/>
</dbReference>
<proteinExistence type="predicted"/>
<reference evidence="3 4" key="1">
    <citation type="journal article" date="2010" name="Nature">
        <title>Genome sequencing and analysis of the model grass Brachypodium distachyon.</title>
        <authorList>
            <consortium name="International Brachypodium Initiative"/>
        </authorList>
    </citation>
    <scope>NUCLEOTIDE SEQUENCE [LARGE SCALE GENOMIC DNA]</scope>
    <source>
        <strain evidence="3 4">Bd21</strain>
    </source>
</reference>
<reference evidence="4" key="3">
    <citation type="submission" date="2018-08" db="UniProtKB">
        <authorList>
            <consortium name="EnsemblPlants"/>
        </authorList>
    </citation>
    <scope>IDENTIFICATION</scope>
    <source>
        <strain evidence="4">cv. Bd21</strain>
    </source>
</reference>